<evidence type="ECO:0000256" key="9">
    <source>
        <dbReference type="SAM" id="MobiDB-lite"/>
    </source>
</evidence>
<keyword evidence="10" id="KW-0812">Transmembrane</keyword>
<keyword evidence="10" id="KW-0472">Membrane</keyword>
<name>A0ABS7KAU1_9BACI</name>
<dbReference type="Pfam" id="PF00905">
    <property type="entry name" value="Transpeptidase"/>
    <property type="match status" value="1"/>
</dbReference>
<evidence type="ECO:0000256" key="3">
    <source>
        <dbReference type="ARBA" id="ARBA00022676"/>
    </source>
</evidence>
<evidence type="ECO:0000259" key="12">
    <source>
        <dbReference type="Pfam" id="PF00912"/>
    </source>
</evidence>
<evidence type="ECO:0000313" key="14">
    <source>
        <dbReference type="Proteomes" id="UP000769780"/>
    </source>
</evidence>
<keyword evidence="6" id="KW-0511">Multifunctional enzyme</keyword>
<sequence>MTSTYHTREERKSAEKANKRNRRQKKPTKTIKKLLIGFLIFCFICLAVVGVSVYAFIQDAPELDSAQLADPLSSKFYDKDGQMIHEYGTEHRTKISYDQIPKQLEEAILATEDNRFYEHRGIDILRTAKAIFVNVTGEFGSQGASTITQQVIKNSFLTPEKTIKRKVQEWYLAYQLDQQYSKQEILEMYVNKINLGNRSYGVAAAAENYYGLDIKNLDQLTLPQAAMLAGLTQSPNNYDPTKPENLQAATHRRNVVLTLMNKHGYISNSERDEAKQVPVTEGIVEEKTSNGMPYEAFLDAAVKEVETQIKDVDITKDGLKIFLTLDPKAQQVADSILAGDLVAYPNDRFQTAFAFMDSKTGEIRAIGSGRNESKTTFRGHNLVTDLKRQPGSTFKPIFDYGPAIEYLNWSTYHQIEDAPYQYSTGDPIRNAYTHYRGMMSIREALIESRNIPALKTLESVGLDKAQAFSENLGITYPNGTVYESYSIGSNTVSPIELAGAYGAFANEGIYRKPHFVSKVEFPDGKVIDFQPKAERVMQDYTAYMVTDMLRGVINAPNGTGKLAALPGVDLAGKTGTTNFNAKTLSKYGYPEDATSDSWFAGYTPSYTMTVWTGYAQNGTGNYLTAEDSRIAHYIFKTMMQAYAEESGRFVQPESVEKIQNELYIKGVKRDYVPAPPMPKKEEKKDRGNPEKNWLKKKENHGKGRGNGKENRNGREKEKEKEKDKKKDKKKDKDD</sequence>
<comment type="catalytic activity">
    <reaction evidence="7">
        <text>Preferential cleavage: (Ac)2-L-Lys-D-Ala-|-D-Ala. Also transpeptidation of peptidyl-alanyl moieties that are N-acyl substituents of D-alanine.</text>
        <dbReference type="EC" id="3.4.16.4"/>
    </reaction>
</comment>
<keyword evidence="2" id="KW-0645">Protease</keyword>
<evidence type="ECO:0000256" key="2">
    <source>
        <dbReference type="ARBA" id="ARBA00022670"/>
    </source>
</evidence>
<organism evidence="13 14">
    <name type="scientific">Mesobacillus maritimus</name>
    <dbReference type="NCBI Taxonomy" id="1643336"/>
    <lineage>
        <taxon>Bacteria</taxon>
        <taxon>Bacillati</taxon>
        <taxon>Bacillota</taxon>
        <taxon>Bacilli</taxon>
        <taxon>Bacillales</taxon>
        <taxon>Bacillaceae</taxon>
        <taxon>Mesobacillus</taxon>
    </lineage>
</organism>
<dbReference type="Gene3D" id="3.40.710.10">
    <property type="entry name" value="DD-peptidase/beta-lactamase superfamily"/>
    <property type="match status" value="1"/>
</dbReference>
<keyword evidence="3" id="KW-0328">Glycosyltransferase</keyword>
<keyword evidence="1" id="KW-0121">Carboxypeptidase</keyword>
<evidence type="ECO:0000256" key="4">
    <source>
        <dbReference type="ARBA" id="ARBA00022679"/>
    </source>
</evidence>
<comment type="caution">
    <text evidence="13">The sequence shown here is derived from an EMBL/GenBank/DDBJ whole genome shotgun (WGS) entry which is preliminary data.</text>
</comment>
<dbReference type="InterPro" id="IPR001264">
    <property type="entry name" value="Glyco_trans_51"/>
</dbReference>
<dbReference type="RefSeq" id="WP_221875538.1">
    <property type="nucleotide sequence ID" value="NZ_JACWFH010000035.1"/>
</dbReference>
<feature type="transmembrane region" description="Helical" evidence="10">
    <location>
        <begin position="34"/>
        <end position="57"/>
    </location>
</feature>
<feature type="region of interest" description="Disordered" evidence="9">
    <location>
        <begin position="670"/>
        <end position="734"/>
    </location>
</feature>
<dbReference type="SUPFAM" id="SSF53955">
    <property type="entry name" value="Lysozyme-like"/>
    <property type="match status" value="1"/>
</dbReference>
<evidence type="ECO:0000256" key="6">
    <source>
        <dbReference type="ARBA" id="ARBA00023268"/>
    </source>
</evidence>
<evidence type="ECO:0000256" key="5">
    <source>
        <dbReference type="ARBA" id="ARBA00022801"/>
    </source>
</evidence>
<comment type="catalytic activity">
    <reaction evidence="8">
        <text>[GlcNAc-(1-&gt;4)-Mur2Ac(oyl-L-Ala-gamma-D-Glu-L-Lys-D-Ala-D-Ala)](n)-di-trans,octa-cis-undecaprenyl diphosphate + beta-D-GlcNAc-(1-&gt;4)-Mur2Ac(oyl-L-Ala-gamma-D-Glu-L-Lys-D-Ala-D-Ala)-di-trans,octa-cis-undecaprenyl diphosphate = [GlcNAc-(1-&gt;4)-Mur2Ac(oyl-L-Ala-gamma-D-Glu-L-Lys-D-Ala-D-Ala)](n+1)-di-trans,octa-cis-undecaprenyl diphosphate + di-trans,octa-cis-undecaprenyl diphosphate + H(+)</text>
        <dbReference type="Rhea" id="RHEA:23708"/>
        <dbReference type="Rhea" id="RHEA-COMP:9602"/>
        <dbReference type="Rhea" id="RHEA-COMP:9603"/>
        <dbReference type="ChEBI" id="CHEBI:15378"/>
        <dbReference type="ChEBI" id="CHEBI:58405"/>
        <dbReference type="ChEBI" id="CHEBI:60033"/>
        <dbReference type="ChEBI" id="CHEBI:78435"/>
        <dbReference type="EC" id="2.4.99.28"/>
    </reaction>
</comment>
<keyword evidence="4" id="KW-0808">Transferase</keyword>
<dbReference type="PANTHER" id="PTHR32282">
    <property type="entry name" value="BINDING PROTEIN TRANSPEPTIDASE, PUTATIVE-RELATED"/>
    <property type="match status" value="1"/>
</dbReference>
<dbReference type="InterPro" id="IPR036950">
    <property type="entry name" value="PBP_transglycosylase"/>
</dbReference>
<feature type="compositionally biased region" description="Basic and acidic residues" evidence="9">
    <location>
        <begin position="706"/>
        <end position="734"/>
    </location>
</feature>
<feature type="compositionally biased region" description="Basic and acidic residues" evidence="9">
    <location>
        <begin position="1"/>
        <end position="18"/>
    </location>
</feature>
<dbReference type="InterPro" id="IPR023346">
    <property type="entry name" value="Lysozyme-like_dom_sf"/>
</dbReference>
<evidence type="ECO:0000256" key="10">
    <source>
        <dbReference type="SAM" id="Phobius"/>
    </source>
</evidence>
<keyword evidence="14" id="KW-1185">Reference proteome</keyword>
<feature type="compositionally biased region" description="Basic and acidic residues" evidence="9">
    <location>
        <begin position="678"/>
        <end position="696"/>
    </location>
</feature>
<feature type="domain" description="Penicillin-binding protein transpeptidase" evidence="11">
    <location>
        <begin position="352"/>
        <end position="640"/>
    </location>
</feature>
<protein>
    <submittedName>
        <fullName evidence="13">PBP1A family penicillin-binding protein</fullName>
    </submittedName>
</protein>
<evidence type="ECO:0000259" key="11">
    <source>
        <dbReference type="Pfam" id="PF00905"/>
    </source>
</evidence>
<evidence type="ECO:0000313" key="13">
    <source>
        <dbReference type="EMBL" id="MBY0099325.1"/>
    </source>
</evidence>
<gene>
    <name evidence="13" type="ORF">H0185_21395</name>
</gene>
<dbReference type="Proteomes" id="UP000769780">
    <property type="component" value="Unassembled WGS sequence"/>
</dbReference>
<accession>A0ABS7KAU1</accession>
<keyword evidence="5" id="KW-0378">Hydrolase</keyword>
<evidence type="ECO:0000256" key="8">
    <source>
        <dbReference type="ARBA" id="ARBA00049902"/>
    </source>
</evidence>
<dbReference type="EMBL" id="JACWFH010000035">
    <property type="protein sequence ID" value="MBY0099325.1"/>
    <property type="molecule type" value="Genomic_DNA"/>
</dbReference>
<dbReference type="Pfam" id="PF00912">
    <property type="entry name" value="Transgly"/>
    <property type="match status" value="1"/>
</dbReference>
<evidence type="ECO:0000256" key="1">
    <source>
        <dbReference type="ARBA" id="ARBA00022645"/>
    </source>
</evidence>
<evidence type="ECO:0000256" key="7">
    <source>
        <dbReference type="ARBA" id="ARBA00034000"/>
    </source>
</evidence>
<dbReference type="Gene3D" id="1.10.3810.10">
    <property type="entry name" value="Biosynthetic peptidoglycan transglycosylase-like"/>
    <property type="match status" value="1"/>
</dbReference>
<keyword evidence="10" id="KW-1133">Transmembrane helix</keyword>
<dbReference type="PANTHER" id="PTHR32282:SF29">
    <property type="entry name" value="PENICILLIN-BINDING PROTEIN 1A"/>
    <property type="match status" value="1"/>
</dbReference>
<dbReference type="SUPFAM" id="SSF56601">
    <property type="entry name" value="beta-lactamase/transpeptidase-like"/>
    <property type="match status" value="1"/>
</dbReference>
<reference evidence="13 14" key="1">
    <citation type="submission" date="2020-07" db="EMBL/GenBank/DDBJ databases">
        <title>Fungal Genomes of the International Space Station.</title>
        <authorList>
            <person name="Seuylemezian A."/>
            <person name="Singh N.K."/>
            <person name="Wood J."/>
            <person name="Venkateswaran K."/>
        </authorList>
    </citation>
    <scope>NUCLEOTIDE SEQUENCE [LARGE SCALE GENOMIC DNA]</scope>
    <source>
        <strain evidence="13 14">PL-B2</strain>
    </source>
</reference>
<feature type="region of interest" description="Disordered" evidence="9">
    <location>
        <begin position="1"/>
        <end position="25"/>
    </location>
</feature>
<proteinExistence type="predicted"/>
<feature type="domain" description="Glycosyl transferase family 51" evidence="12">
    <location>
        <begin position="81"/>
        <end position="260"/>
    </location>
</feature>
<dbReference type="NCBIfam" id="TIGR02074">
    <property type="entry name" value="PBP_1a_fam"/>
    <property type="match status" value="1"/>
</dbReference>
<dbReference type="InterPro" id="IPR012338">
    <property type="entry name" value="Beta-lactam/transpept-like"/>
</dbReference>
<dbReference type="InterPro" id="IPR001460">
    <property type="entry name" value="PCN-bd_Tpept"/>
</dbReference>
<dbReference type="InterPro" id="IPR050396">
    <property type="entry name" value="Glycosyltr_51/Transpeptidase"/>
</dbReference>